<dbReference type="AlphaFoldDB" id="A0A1J5E3V9"/>
<dbReference type="Pfam" id="PF02601">
    <property type="entry name" value="Exonuc_VII_L"/>
    <property type="match status" value="1"/>
</dbReference>
<evidence type="ECO:0000256" key="3">
    <source>
        <dbReference type="ARBA" id="ARBA00022801"/>
    </source>
</evidence>
<evidence type="ECO:0000259" key="8">
    <source>
        <dbReference type="Pfam" id="PF13742"/>
    </source>
</evidence>
<feature type="domain" description="Exonuclease VII large subunit C-terminal" evidence="7">
    <location>
        <begin position="123"/>
        <end position="344"/>
    </location>
</feature>
<dbReference type="EMBL" id="MNYI01000154">
    <property type="protein sequence ID" value="OIP39274.1"/>
    <property type="molecule type" value="Genomic_DNA"/>
</dbReference>
<name>A0A1J5E3V9_9BACT</name>
<reference evidence="9 10" key="1">
    <citation type="journal article" date="2016" name="Environ. Microbiol.">
        <title>Genomic resolution of a cold subsurface aquifer community provides metabolic insights for novel microbes adapted to high CO concentrations.</title>
        <authorList>
            <person name="Probst A.J."/>
            <person name="Castelle C.J."/>
            <person name="Singh A."/>
            <person name="Brown C.T."/>
            <person name="Anantharaman K."/>
            <person name="Sharon I."/>
            <person name="Hug L.A."/>
            <person name="Burstein D."/>
            <person name="Emerson J.B."/>
            <person name="Thomas B.C."/>
            <person name="Banfield J.F."/>
        </authorList>
    </citation>
    <scope>NUCLEOTIDE SEQUENCE [LARGE SCALE GENOMIC DNA]</scope>
    <source>
        <strain evidence="9">CG2_30_40_21</strain>
    </source>
</reference>
<dbReference type="PANTHER" id="PTHR30008:SF0">
    <property type="entry name" value="EXODEOXYRIBONUCLEASE 7 LARGE SUBUNIT"/>
    <property type="match status" value="1"/>
</dbReference>
<comment type="subcellular location">
    <subcellularLocation>
        <location evidence="5 6">Cytoplasm</location>
    </subcellularLocation>
</comment>
<dbReference type="GO" id="GO:0003676">
    <property type="term" value="F:nucleic acid binding"/>
    <property type="evidence" value="ECO:0007669"/>
    <property type="project" value="InterPro"/>
</dbReference>
<dbReference type="Pfam" id="PF13742">
    <property type="entry name" value="tRNA_anti_2"/>
    <property type="match status" value="1"/>
</dbReference>
<comment type="function">
    <text evidence="5">Bidirectionally degrades single-stranded DNA into large acid-insoluble oligonucleotides, which are then degraded further into small acid-soluble oligonucleotides.</text>
</comment>
<protein>
    <recommendedName>
        <fullName evidence="5">Exodeoxyribonuclease 7 large subunit</fullName>
        <ecNumber evidence="5">3.1.11.6</ecNumber>
    </recommendedName>
    <alternativeName>
        <fullName evidence="5">Exodeoxyribonuclease VII large subunit</fullName>
        <shortName evidence="5">Exonuclease VII large subunit</shortName>
    </alternativeName>
</protein>
<evidence type="ECO:0000313" key="9">
    <source>
        <dbReference type="EMBL" id="OIP39274.1"/>
    </source>
</evidence>
<dbReference type="GO" id="GO:0008855">
    <property type="term" value="F:exodeoxyribonuclease VII activity"/>
    <property type="evidence" value="ECO:0007669"/>
    <property type="project" value="UniProtKB-UniRule"/>
</dbReference>
<accession>A0A1J5E3V9</accession>
<evidence type="ECO:0000256" key="5">
    <source>
        <dbReference type="HAMAP-Rule" id="MF_00378"/>
    </source>
</evidence>
<dbReference type="Proteomes" id="UP000183085">
    <property type="component" value="Unassembled WGS sequence"/>
</dbReference>
<dbReference type="GO" id="GO:0005737">
    <property type="term" value="C:cytoplasm"/>
    <property type="evidence" value="ECO:0007669"/>
    <property type="project" value="UniProtKB-SubCell"/>
</dbReference>
<dbReference type="NCBIfam" id="TIGR00237">
    <property type="entry name" value="xseA"/>
    <property type="match status" value="1"/>
</dbReference>
<keyword evidence="4 5" id="KW-0269">Exonuclease</keyword>
<comment type="subunit">
    <text evidence="5">Heterooligomer composed of large and small subunits.</text>
</comment>
<keyword evidence="2 5" id="KW-0540">Nuclease</keyword>
<dbReference type="HAMAP" id="MF_00378">
    <property type="entry name" value="Exonuc_7_L"/>
    <property type="match status" value="1"/>
</dbReference>
<sequence length="403" mass="45169">MDNLHIYTISEITSKIKLLLEGNMYNIWVRGEVSNLVIPNSGHVYLTLKDNYSQIRVVIFRNKASLLRFDIRDGLTVIAHGEISVYEKRGEYQLIADILEPTGYGELYLAFEQLKERLRLERLFDETHKKPLPMLPERIGIITSPTGAAIWDMLNIITRRFPNMEIIIYPVLVQGDAAPADIAQAIAQMNSLPDTLLPTVLIIGRGGGSIEDIWAFNDEKVARAIFASNIPIISAVGHECDFTIADFVADLRAPTPSAAAELVVVNKREIVARIEVLSIRLKATLQKNLDLLAYRLKRLQESPALLRADYAVFQYQQRVDDATIALSHATSNLIKLTLARLENFTGKLHALNPSAILARGYSIAFKLPEETVLSDANQVKGKDRIRIKLHKGEVIAEVRDNNL</sequence>
<evidence type="ECO:0000256" key="4">
    <source>
        <dbReference type="ARBA" id="ARBA00022839"/>
    </source>
</evidence>
<dbReference type="PANTHER" id="PTHR30008">
    <property type="entry name" value="EXODEOXYRIBONUCLEASE 7 LARGE SUBUNIT"/>
    <property type="match status" value="1"/>
</dbReference>
<comment type="caution">
    <text evidence="9">The sequence shown here is derived from an EMBL/GenBank/DDBJ whole genome shotgun (WGS) entry which is preliminary data.</text>
</comment>
<evidence type="ECO:0000256" key="2">
    <source>
        <dbReference type="ARBA" id="ARBA00022722"/>
    </source>
</evidence>
<proteinExistence type="inferred from homology"/>
<feature type="domain" description="OB-fold nucleic acid binding" evidence="8">
    <location>
        <begin position="7"/>
        <end position="97"/>
    </location>
</feature>
<evidence type="ECO:0000256" key="6">
    <source>
        <dbReference type="RuleBase" id="RU004355"/>
    </source>
</evidence>
<dbReference type="GO" id="GO:0006308">
    <property type="term" value="P:DNA catabolic process"/>
    <property type="evidence" value="ECO:0007669"/>
    <property type="project" value="UniProtKB-UniRule"/>
</dbReference>
<dbReference type="STRING" id="1817895.AUJ95_05710"/>
<dbReference type="InterPro" id="IPR003753">
    <property type="entry name" value="Exonuc_VII_L"/>
</dbReference>
<keyword evidence="3 5" id="KW-0378">Hydrolase</keyword>
<dbReference type="GO" id="GO:0009318">
    <property type="term" value="C:exodeoxyribonuclease VII complex"/>
    <property type="evidence" value="ECO:0007669"/>
    <property type="project" value="UniProtKB-UniRule"/>
</dbReference>
<gene>
    <name evidence="5" type="primary">xseA</name>
    <name evidence="9" type="ORF">AUJ95_05710</name>
</gene>
<comment type="catalytic activity">
    <reaction evidence="5 6">
        <text>Exonucleolytic cleavage in either 5'- to 3'- or 3'- to 5'-direction to yield nucleoside 5'-phosphates.</text>
        <dbReference type="EC" id="3.1.11.6"/>
    </reaction>
</comment>
<comment type="similarity">
    <text evidence="5 6">Belongs to the XseA family.</text>
</comment>
<keyword evidence="1 5" id="KW-0963">Cytoplasm</keyword>
<dbReference type="InterPro" id="IPR025824">
    <property type="entry name" value="OB-fold_nuc-bd_dom"/>
</dbReference>
<evidence type="ECO:0000256" key="1">
    <source>
        <dbReference type="ARBA" id="ARBA00022490"/>
    </source>
</evidence>
<evidence type="ECO:0000259" key="7">
    <source>
        <dbReference type="Pfam" id="PF02601"/>
    </source>
</evidence>
<organism evidence="9 10">
    <name type="scientific">Candidatus Desantisbacteria bacterium CG2_30_40_21</name>
    <dbReference type="NCBI Taxonomy" id="1817895"/>
    <lineage>
        <taxon>Bacteria</taxon>
        <taxon>Candidatus Desantisiibacteriota</taxon>
    </lineage>
</organism>
<dbReference type="EC" id="3.1.11.6" evidence="5"/>
<dbReference type="InterPro" id="IPR020579">
    <property type="entry name" value="Exonuc_VII_lsu_C"/>
</dbReference>
<dbReference type="CDD" id="cd04489">
    <property type="entry name" value="ExoVII_LU_OBF"/>
    <property type="match status" value="1"/>
</dbReference>
<evidence type="ECO:0000313" key="10">
    <source>
        <dbReference type="Proteomes" id="UP000183085"/>
    </source>
</evidence>